<dbReference type="EnsemblMetazoa" id="AARA003985-RA">
    <property type="protein sequence ID" value="AARA003985-PA"/>
    <property type="gene ID" value="AARA003985"/>
</dbReference>
<evidence type="ECO:0000313" key="2">
    <source>
        <dbReference type="EnsemblMetazoa" id="AARA003985-PA"/>
    </source>
</evidence>
<dbReference type="EMBL" id="APCN01001747">
    <property type="status" value="NOT_ANNOTATED_CDS"/>
    <property type="molecule type" value="Genomic_DNA"/>
</dbReference>
<feature type="compositionally biased region" description="Basic and acidic residues" evidence="1">
    <location>
        <begin position="38"/>
        <end position="48"/>
    </location>
</feature>
<protein>
    <submittedName>
        <fullName evidence="2">Uncharacterized protein</fullName>
    </submittedName>
</protein>
<feature type="region of interest" description="Disordered" evidence="1">
    <location>
        <begin position="25"/>
        <end position="50"/>
    </location>
</feature>
<dbReference type="Proteomes" id="UP000075840">
    <property type="component" value="Unassembled WGS sequence"/>
</dbReference>
<dbReference type="VEuPathDB" id="VectorBase:AARA003985"/>
<name>A0A182HRT7_ANOAR</name>
<evidence type="ECO:0000313" key="3">
    <source>
        <dbReference type="Proteomes" id="UP000075840"/>
    </source>
</evidence>
<evidence type="ECO:0000256" key="1">
    <source>
        <dbReference type="SAM" id="MobiDB-lite"/>
    </source>
</evidence>
<organism evidence="2 3">
    <name type="scientific">Anopheles arabiensis</name>
    <name type="common">Mosquito</name>
    <dbReference type="NCBI Taxonomy" id="7173"/>
    <lineage>
        <taxon>Eukaryota</taxon>
        <taxon>Metazoa</taxon>
        <taxon>Ecdysozoa</taxon>
        <taxon>Arthropoda</taxon>
        <taxon>Hexapoda</taxon>
        <taxon>Insecta</taxon>
        <taxon>Pterygota</taxon>
        <taxon>Neoptera</taxon>
        <taxon>Endopterygota</taxon>
        <taxon>Diptera</taxon>
        <taxon>Nematocera</taxon>
        <taxon>Culicoidea</taxon>
        <taxon>Culicidae</taxon>
        <taxon>Anophelinae</taxon>
        <taxon>Anopheles</taxon>
    </lineage>
</organism>
<accession>A0A182HRT7</accession>
<dbReference type="AlphaFoldDB" id="A0A182HRT7"/>
<proteinExistence type="predicted"/>
<reference evidence="2" key="1">
    <citation type="submission" date="2022-08" db="UniProtKB">
        <authorList>
            <consortium name="EnsemblMetazoa"/>
        </authorList>
    </citation>
    <scope>IDENTIFICATION</scope>
    <source>
        <strain evidence="2">Dongola</strain>
    </source>
</reference>
<sequence>MRTVATFIPKDSCVRQSIKCAQESQEEQQEFSSSAGRAAREQRADHGGGVRARKFNQLPCRVKPREAMLFCSLHLPIVYYGTVGRYTSSTALPGPKRAMKRAVAEQ</sequence>
<keyword evidence="3" id="KW-1185">Reference proteome</keyword>